<evidence type="ECO:0000256" key="3">
    <source>
        <dbReference type="ARBA" id="ARBA00022692"/>
    </source>
</evidence>
<evidence type="ECO:0000259" key="10">
    <source>
        <dbReference type="Pfam" id="PF12371"/>
    </source>
</evidence>
<dbReference type="PANTHER" id="PTHR22050:SF2">
    <property type="entry name" value="TRANSMEMBRANE PROTEIN 131-LIKE"/>
    <property type="match status" value="1"/>
</dbReference>
<evidence type="ECO:0000259" key="11">
    <source>
        <dbReference type="Pfam" id="PF19532"/>
    </source>
</evidence>
<proteinExistence type="inferred from homology"/>
<feature type="compositionally biased region" description="Polar residues" evidence="9">
    <location>
        <begin position="1053"/>
        <end position="1062"/>
    </location>
</feature>
<comment type="caution">
    <text evidence="15">The sequence shown here is derived from an EMBL/GenBank/DDBJ whole genome shotgun (WGS) entry which is preliminary data.</text>
</comment>
<feature type="non-terminal residue" evidence="15">
    <location>
        <position position="1543"/>
    </location>
</feature>
<feature type="domain" description="Transmembrane protein 131-like second Ig-like" evidence="11">
    <location>
        <begin position="122"/>
        <end position="284"/>
    </location>
</feature>
<dbReference type="InterPro" id="IPR022113">
    <property type="entry name" value="TMEM131L_N"/>
</dbReference>
<dbReference type="InterPro" id="IPR055437">
    <property type="entry name" value="TMEM131L_Ig_5"/>
</dbReference>
<feature type="compositionally biased region" description="Polar residues" evidence="9">
    <location>
        <begin position="891"/>
        <end position="911"/>
    </location>
</feature>
<feature type="domain" description="Transmembrane protein 131-like N-terminal" evidence="10">
    <location>
        <begin position="13"/>
        <end position="96"/>
    </location>
</feature>
<feature type="region of interest" description="Disordered" evidence="9">
    <location>
        <begin position="876"/>
        <end position="912"/>
    </location>
</feature>
<evidence type="ECO:0000256" key="9">
    <source>
        <dbReference type="SAM" id="MobiDB-lite"/>
    </source>
</evidence>
<dbReference type="InterPro" id="IPR039877">
    <property type="entry name" value="TMEM131-like"/>
</dbReference>
<comment type="subcellular location">
    <subcellularLocation>
        <location evidence="1">Membrane</location>
        <topology evidence="1">Single-pass type I membrane protein</topology>
    </subcellularLocation>
</comment>
<keyword evidence="7" id="KW-0325">Glycoprotein</keyword>
<feature type="compositionally biased region" description="Low complexity" evidence="9">
    <location>
        <begin position="1233"/>
        <end position="1262"/>
    </location>
</feature>
<evidence type="ECO:0000256" key="6">
    <source>
        <dbReference type="ARBA" id="ARBA00023136"/>
    </source>
</evidence>
<evidence type="ECO:0000256" key="4">
    <source>
        <dbReference type="ARBA" id="ARBA00022729"/>
    </source>
</evidence>
<accession>A0A850WHK9</accession>
<feature type="region of interest" description="Disordered" evidence="9">
    <location>
        <begin position="1232"/>
        <end position="1269"/>
    </location>
</feature>
<feature type="non-terminal residue" evidence="15">
    <location>
        <position position="1"/>
    </location>
</feature>
<gene>
    <name evidence="15" type="primary">Tmem131l</name>
    <name evidence="15" type="ORF">PIACAY_R00586</name>
</gene>
<evidence type="ECO:0000256" key="5">
    <source>
        <dbReference type="ARBA" id="ARBA00022989"/>
    </source>
</evidence>
<dbReference type="InterPro" id="IPR055436">
    <property type="entry name" value="Ig_TMEM131L_4"/>
</dbReference>
<keyword evidence="16" id="KW-1185">Reference proteome</keyword>
<keyword evidence="6" id="KW-0472">Membrane</keyword>
<sequence>SFSAKMPPNGKALHFHPSVLHFGMQLLGLPRAKMLHAYNPSREREVVVNSVFTATRQFHVSPAHSRVIPAMGKISFRVLFLPTEEGSIESSLFINTSSHGVLSYQVFGTGTMASSPEEPRVQLANAYLLLPHFQNIQASHTLVQYTFQMEAETTNASLLHVHLECSLPNDVYQQVKSCCFMSDDPMLLEMSLTVRMENEQRDFVEHRQYLLENLFVAYVAMEKTKTSGDSSVDVYVMHSGNSLVHIQEIRQLSQKDTSPVEFDPVLLSSSSTNLTKVASISCKAGSCGSESSYANKRKNNLLEGTTTLKACLSCPVMEGYFDVEPSAALFHIEPHHNTSGFWSIWLTNNFDFSILLNEVFITRETKNLLKILNFAEPLTLPPGCWNVFSLKLSVKDSVTNVRSTICLTTNVGVMFEIPLQIHSTVSKQGDLNFEAIAHCDIQCYLGKSDSANLLWQKSLSLDRSAWDVDSELASKLYEKWQKIRCGEACSRRSILGSARFIHQKPEEESFAFFLPRLTAEPSLTLKFSATAVKSSMVKYFVLRNPSSFPVTLQLLPLSYYPDPQASLSLLNKWFGINVQAINFTTTEFRLMDECSQRTAHQEDLTNEKCSSELLWLSLQPLETRKVGVIFTPVDHKRVNSLILIRNNLTVLDVVNVEGLGAKELLKVGGRLPGTGGSLRFKVPEATLMDCRRQLKDSKQILSITKNFKVENIGPLPITISSMKINGYSCQGYGFEVLDCQEFFLAQNSSREISIVFTPDFTSSWVIRELTLVTAGDLEFHFTLNVTLPHHLLPLCADVVPGPSWEESFWRLTVLFVSLSLLGVILIAFQQAQYILAEFMKSRQRPNPSSSPQQNSNSVDVIGSDSYKGSCKTFMDSYSSSDKGKGKGFLSVGTSSSRSQNAAKRSPATYSHSQKKHKCSVYYSKQKTNTTAGSAIATTDEKQNQIVENQISAPKEDICTDISENWVTLKYANGINVNKNLTHPENFLGKEENALKSTVLIKNTSSECDLKEDLQACMFPKETNLKASENLVELKEQEFCPVKLSKKLPESHLSRNSPQQQPELQEISKKNRNSQQVPLRNETENCETLKKQINLKPSTEKKINKGPKEETPCCAKEVITSSEQEDAHRKKKPQEKKEGNIPNINWNRNRTTRKNKKKNINISTRVPEQSELKHMCSEFERPDLRANIGIRAWCPQGNGENCKADQKTGSLSIQGETENFYQRSKKKCMEKFCSDSSSDCGSSSGSVRASRGSWGSWSSTSSSDGDKKPMITARHFLPSRETVSQNDFPSETPITLNLSHNICNTSRDINSIPQYPETLCPNFTDITADPDKNKALYPTGDLWPAQPVCLANSLNYNLENNIPCMIQEPPSVHNSFIDWNAACDSQFSNMYCPLEMNEYGAFPEENMNYPSGFPGTAAVQNTAFIDQNCPSTWNVPPNMPPTWEPTSYINSTPYLSSTRSLSPMSGLFGSIWAPQSDVYENCCPVSATTQHSTHVENQAVMCKQEYYPRFNPFRAYMNLDIWTTAANRNANFPLSRDSGYCGNV</sequence>
<dbReference type="GO" id="GO:0090090">
    <property type="term" value="P:negative regulation of canonical Wnt signaling pathway"/>
    <property type="evidence" value="ECO:0007669"/>
    <property type="project" value="TreeGrafter"/>
</dbReference>
<evidence type="ECO:0000256" key="8">
    <source>
        <dbReference type="ARBA" id="ARBA00070725"/>
    </source>
</evidence>
<dbReference type="FunFam" id="2.60.40.10:FF:000687">
    <property type="entry name" value="transmembrane protein 131-like isoform X3"/>
    <property type="match status" value="1"/>
</dbReference>
<dbReference type="InterPro" id="IPR013783">
    <property type="entry name" value="Ig-like_fold"/>
</dbReference>
<keyword evidence="3" id="KW-0812">Transmembrane</keyword>
<evidence type="ECO:0000313" key="16">
    <source>
        <dbReference type="Proteomes" id="UP000653271"/>
    </source>
</evidence>
<evidence type="ECO:0000256" key="2">
    <source>
        <dbReference type="ARBA" id="ARBA00006682"/>
    </source>
</evidence>
<evidence type="ECO:0000259" key="13">
    <source>
        <dbReference type="Pfam" id="PF24499"/>
    </source>
</evidence>
<comment type="similarity">
    <text evidence="2">Belongs to the TMEM131 family.</text>
</comment>
<feature type="compositionally biased region" description="Basic and acidic residues" evidence="9">
    <location>
        <begin position="1097"/>
        <end position="1110"/>
    </location>
</feature>
<dbReference type="OrthoDB" id="168404at2759"/>
<dbReference type="Proteomes" id="UP000653271">
    <property type="component" value="Unassembled WGS sequence"/>
</dbReference>
<dbReference type="InterPro" id="IPR055435">
    <property type="entry name" value="Ig_TMEM131L_3"/>
</dbReference>
<evidence type="ECO:0000256" key="7">
    <source>
        <dbReference type="ARBA" id="ARBA00023180"/>
    </source>
</evidence>
<evidence type="ECO:0000313" key="15">
    <source>
        <dbReference type="EMBL" id="NWH70076.1"/>
    </source>
</evidence>
<dbReference type="Pfam" id="PF19532">
    <property type="entry name" value="Ig_TMEM131L_2nd"/>
    <property type="match status" value="1"/>
</dbReference>
<feature type="domain" description="TMEM131L fifth Ig-like" evidence="14">
    <location>
        <begin position="711"/>
        <end position="774"/>
    </location>
</feature>
<keyword evidence="5" id="KW-1133">Transmembrane helix</keyword>
<organism evidence="15 16">
    <name type="scientific">Piaya cayana</name>
    <name type="common">Common squirrel cuckoo</name>
    <dbReference type="NCBI Taxonomy" id="33601"/>
    <lineage>
        <taxon>Eukaryota</taxon>
        <taxon>Metazoa</taxon>
        <taxon>Chordata</taxon>
        <taxon>Craniata</taxon>
        <taxon>Vertebrata</taxon>
        <taxon>Euteleostomi</taxon>
        <taxon>Archelosauria</taxon>
        <taxon>Archosauria</taxon>
        <taxon>Dinosauria</taxon>
        <taxon>Saurischia</taxon>
        <taxon>Theropoda</taxon>
        <taxon>Coelurosauria</taxon>
        <taxon>Aves</taxon>
        <taxon>Neognathae</taxon>
        <taxon>Neoaves</taxon>
        <taxon>Otidimorphae</taxon>
        <taxon>Cuculiformes</taxon>
        <taxon>Coccyzidae</taxon>
        <taxon>Piaya</taxon>
    </lineage>
</organism>
<name>A0A850WHK9_PIACA</name>
<dbReference type="InterPro" id="IPR045695">
    <property type="entry name" value="TMEM131-like_Ig_dom2"/>
</dbReference>
<dbReference type="Pfam" id="PF12371">
    <property type="entry name" value="TMEM131_like_N"/>
    <property type="match status" value="1"/>
</dbReference>
<evidence type="ECO:0000259" key="14">
    <source>
        <dbReference type="Pfam" id="PF24501"/>
    </source>
</evidence>
<keyword evidence="4" id="KW-0732">Signal</keyword>
<feature type="domain" description="TMEM131L third Ig-like" evidence="12">
    <location>
        <begin position="325"/>
        <end position="423"/>
    </location>
</feature>
<dbReference type="Gene3D" id="2.60.40.10">
    <property type="entry name" value="Immunoglobulins"/>
    <property type="match status" value="1"/>
</dbReference>
<feature type="compositionally biased region" description="Basic and acidic residues" evidence="9">
    <location>
        <begin position="1080"/>
        <end position="1089"/>
    </location>
</feature>
<evidence type="ECO:0000256" key="1">
    <source>
        <dbReference type="ARBA" id="ARBA00004479"/>
    </source>
</evidence>
<dbReference type="Pfam" id="PF24499">
    <property type="entry name" value="Ig_TMEM131L_4"/>
    <property type="match status" value="1"/>
</dbReference>
<dbReference type="EMBL" id="WAAB01001669">
    <property type="protein sequence ID" value="NWH70076.1"/>
    <property type="molecule type" value="Genomic_DNA"/>
</dbReference>
<dbReference type="PANTHER" id="PTHR22050">
    <property type="entry name" value="RW1 PROTEIN HOMOLOG"/>
    <property type="match status" value="1"/>
</dbReference>
<dbReference type="Pfam" id="PF24498">
    <property type="entry name" value="Ig_TMEM131L_3"/>
    <property type="match status" value="1"/>
</dbReference>
<dbReference type="Pfam" id="PF24501">
    <property type="entry name" value="Ig_TMEM131L_5"/>
    <property type="match status" value="1"/>
</dbReference>
<dbReference type="GO" id="GO:0005886">
    <property type="term" value="C:plasma membrane"/>
    <property type="evidence" value="ECO:0007669"/>
    <property type="project" value="TreeGrafter"/>
</dbReference>
<feature type="region of interest" description="Disordered" evidence="9">
    <location>
        <begin position="1048"/>
        <end position="1147"/>
    </location>
</feature>
<reference evidence="15" key="1">
    <citation type="submission" date="2019-09" db="EMBL/GenBank/DDBJ databases">
        <title>Bird 10,000 Genomes (B10K) Project - Family phase.</title>
        <authorList>
            <person name="Zhang G."/>
        </authorList>
    </citation>
    <scope>NUCLEOTIDE SEQUENCE</scope>
    <source>
        <strain evidence="15">B10K-DU-008-47</strain>
        <tissue evidence="15">Mixed tissue sample</tissue>
    </source>
</reference>
<evidence type="ECO:0000259" key="12">
    <source>
        <dbReference type="Pfam" id="PF24498"/>
    </source>
</evidence>
<protein>
    <recommendedName>
        <fullName evidence="8">Transmembrane protein 131-like</fullName>
    </recommendedName>
</protein>
<feature type="domain" description="TMEM131L fourth Ig-like" evidence="13">
    <location>
        <begin position="525"/>
        <end position="661"/>
    </location>
</feature>